<sequence length="79" mass="8773">MTKSTTKLTPKVIVLASLGIVIPLFILSISFLAVKSDAKNQQKYAQQRAEMDERINEKLKAKQIQLDVEAASEANLKSQ</sequence>
<dbReference type="RefSeq" id="WP_068887424.1">
    <property type="nucleotide sequence ID" value="NZ_CBCRUU010000002.1"/>
</dbReference>
<accession>A0A1C3CWT8</accession>
<dbReference type="OrthoDB" id="6713345at2"/>
<dbReference type="Proteomes" id="UP000186553">
    <property type="component" value="Unassembled WGS sequence"/>
</dbReference>
<reference evidence="2 3" key="1">
    <citation type="submission" date="2016-07" db="EMBL/GenBank/DDBJ databases">
        <title>Acinetobacter sp. ANC 4603.</title>
        <authorList>
            <person name="Radolfova-Krizova L."/>
            <person name="Nemec A."/>
        </authorList>
    </citation>
    <scope>NUCLEOTIDE SEQUENCE [LARGE SCALE GENOMIC DNA]</scope>
    <source>
        <strain evidence="2 3">ANC 4603</strain>
    </source>
</reference>
<keyword evidence="1" id="KW-0472">Membrane</keyword>
<dbReference type="EMBL" id="MBDL01000009">
    <property type="protein sequence ID" value="ODA13254.1"/>
    <property type="molecule type" value="Genomic_DNA"/>
</dbReference>
<protein>
    <submittedName>
        <fullName evidence="2">Uncharacterized protein</fullName>
    </submittedName>
</protein>
<organism evidence="2 3">
    <name type="scientific">Acinetobacter celticus</name>
    <dbReference type="NCBI Taxonomy" id="1891224"/>
    <lineage>
        <taxon>Bacteria</taxon>
        <taxon>Pseudomonadati</taxon>
        <taxon>Pseudomonadota</taxon>
        <taxon>Gammaproteobacteria</taxon>
        <taxon>Moraxellales</taxon>
        <taxon>Moraxellaceae</taxon>
        <taxon>Acinetobacter</taxon>
    </lineage>
</organism>
<evidence type="ECO:0000256" key="1">
    <source>
        <dbReference type="SAM" id="Phobius"/>
    </source>
</evidence>
<feature type="transmembrane region" description="Helical" evidence="1">
    <location>
        <begin position="12"/>
        <end position="34"/>
    </location>
</feature>
<keyword evidence="1" id="KW-0812">Transmembrane</keyword>
<name>A0A1C3CWT8_9GAMM</name>
<proteinExistence type="predicted"/>
<dbReference type="AlphaFoldDB" id="A0A1C3CWT8"/>
<evidence type="ECO:0000313" key="2">
    <source>
        <dbReference type="EMBL" id="ODA13254.1"/>
    </source>
</evidence>
<keyword evidence="3" id="KW-1185">Reference proteome</keyword>
<evidence type="ECO:0000313" key="3">
    <source>
        <dbReference type="Proteomes" id="UP000186553"/>
    </source>
</evidence>
<keyword evidence="1" id="KW-1133">Transmembrane helix</keyword>
<dbReference type="STRING" id="1891224.BBP83_07380"/>
<comment type="caution">
    <text evidence="2">The sequence shown here is derived from an EMBL/GenBank/DDBJ whole genome shotgun (WGS) entry which is preliminary data.</text>
</comment>
<gene>
    <name evidence="2" type="ORF">BBP83_07380</name>
</gene>